<keyword evidence="2" id="KW-1133">Transmembrane helix</keyword>
<dbReference type="RefSeq" id="XP_018119626.1">
    <property type="nucleotide sequence ID" value="XM_018264137.2"/>
</dbReference>
<evidence type="ECO:0000313" key="4">
    <source>
        <dbReference type="RefSeq" id="XP_018119626.1"/>
    </source>
</evidence>
<evidence type="ECO:0000256" key="1">
    <source>
        <dbReference type="SAM" id="MobiDB-lite"/>
    </source>
</evidence>
<accession>A0A8J0VDZ4</accession>
<feature type="compositionally biased region" description="Low complexity" evidence="1">
    <location>
        <begin position="29"/>
        <end position="51"/>
    </location>
</feature>
<organism evidence="3 4">
    <name type="scientific">Xenopus laevis</name>
    <name type="common">African clawed frog</name>
    <dbReference type="NCBI Taxonomy" id="8355"/>
    <lineage>
        <taxon>Eukaryota</taxon>
        <taxon>Metazoa</taxon>
        <taxon>Chordata</taxon>
        <taxon>Craniata</taxon>
        <taxon>Vertebrata</taxon>
        <taxon>Euteleostomi</taxon>
        <taxon>Amphibia</taxon>
        <taxon>Batrachia</taxon>
        <taxon>Anura</taxon>
        <taxon>Pipoidea</taxon>
        <taxon>Pipidae</taxon>
        <taxon>Xenopodinae</taxon>
        <taxon>Xenopus</taxon>
        <taxon>Xenopus</taxon>
    </lineage>
</organism>
<sequence>MSPPHTESFLPEDKPRGASDFNMSPPQPCSSDPSLLTDPSLLNDPSLLADSRGGEEEEEELVTCPVQPNGSAHYTVWTQELNLNTDNGHLRTAGNQGQRSWQQWIRKYKYWLIISVIVVVGIIIGFAFLIYYVTQAVDLDNNPDNEERNSTEPPDAGGALIWQNCSGIRLNISTDEVSWGDANGNCTKYGGQLIDKSQINKECIKLDEDFWIMRENNQSDECESYNMNHPNLTLKCDTQRRYICSKS</sequence>
<dbReference type="OrthoDB" id="10502230at2759"/>
<evidence type="ECO:0000256" key="2">
    <source>
        <dbReference type="SAM" id="Phobius"/>
    </source>
</evidence>
<reference evidence="4" key="1">
    <citation type="submission" date="2025-08" db="UniProtKB">
        <authorList>
            <consortium name="RefSeq"/>
        </authorList>
    </citation>
    <scope>IDENTIFICATION</scope>
    <source>
        <strain evidence="4">J_2021</strain>
        <tissue evidence="4">Erythrocytes</tissue>
    </source>
</reference>
<protein>
    <submittedName>
        <fullName evidence="4">Uncharacterized protein LOC108717263</fullName>
    </submittedName>
</protein>
<keyword evidence="3" id="KW-1185">Reference proteome</keyword>
<keyword evidence="2" id="KW-0472">Membrane</keyword>
<feature type="region of interest" description="Disordered" evidence="1">
    <location>
        <begin position="1"/>
        <end position="59"/>
    </location>
</feature>
<proteinExistence type="predicted"/>
<dbReference type="AlphaFoldDB" id="A0A8J0VDZ4"/>
<keyword evidence="2" id="KW-0812">Transmembrane</keyword>
<dbReference type="KEGG" id="xla:108717263"/>
<gene>
    <name evidence="4" type="primary">LOC108717263</name>
</gene>
<evidence type="ECO:0000313" key="3">
    <source>
        <dbReference type="Proteomes" id="UP000186698"/>
    </source>
</evidence>
<feature type="transmembrane region" description="Helical" evidence="2">
    <location>
        <begin position="110"/>
        <end position="133"/>
    </location>
</feature>
<name>A0A8J0VDZ4_XENLA</name>
<dbReference type="GeneID" id="108717263"/>
<dbReference type="Proteomes" id="UP000186698">
    <property type="component" value="Chromosome 5L"/>
</dbReference>